<evidence type="ECO:0000259" key="8">
    <source>
        <dbReference type="PROSITE" id="PS50202"/>
    </source>
</evidence>
<evidence type="ECO:0000256" key="3">
    <source>
        <dbReference type="ARBA" id="ARBA00022692"/>
    </source>
</evidence>
<comment type="function">
    <text evidence="6">Central component in molecular interactions underlying sperm crawling. Forms an extensive filament system that extends from sperm villipoda, along the leading edge of the pseudopod.</text>
</comment>
<keyword evidence="5" id="KW-0472">Membrane</keyword>
<dbReference type="GO" id="GO:0016020">
    <property type="term" value="C:membrane"/>
    <property type="evidence" value="ECO:0007669"/>
    <property type="project" value="UniProtKB-SubCell"/>
</dbReference>
<keyword evidence="3" id="KW-0812">Transmembrane</keyword>
<evidence type="ECO:0000256" key="2">
    <source>
        <dbReference type="ARBA" id="ARBA00008932"/>
    </source>
</evidence>
<accession>A0ABD2K7P8</accession>
<keyword evidence="6" id="KW-0206">Cytoskeleton</keyword>
<comment type="similarity">
    <text evidence="2">Belongs to the VAMP-associated protein (VAP) (TC 9.B.17) family.</text>
</comment>
<keyword evidence="10" id="KW-1185">Reference proteome</keyword>
<evidence type="ECO:0000256" key="4">
    <source>
        <dbReference type="ARBA" id="ARBA00022989"/>
    </source>
</evidence>
<comment type="subcellular location">
    <subcellularLocation>
        <location evidence="1">Membrane</location>
        <topology evidence="1">Single-pass type IV membrane protein</topology>
    </subcellularLocation>
</comment>
<keyword evidence="4" id="KW-1133">Transmembrane helix</keyword>
<reference evidence="9 10" key="1">
    <citation type="submission" date="2024-10" db="EMBL/GenBank/DDBJ databases">
        <authorList>
            <person name="Kim D."/>
        </authorList>
    </citation>
    <scope>NUCLEOTIDE SEQUENCE [LARGE SCALE GENOMIC DNA]</scope>
    <source>
        <strain evidence="9">BH-2024</strain>
    </source>
</reference>
<dbReference type="Proteomes" id="UP001620626">
    <property type="component" value="Unassembled WGS sequence"/>
</dbReference>
<dbReference type="PANTHER" id="PTHR10809:SF6">
    <property type="entry name" value="AT11025P-RELATED"/>
    <property type="match status" value="1"/>
</dbReference>
<dbReference type="EMBL" id="JBICBT010000819">
    <property type="protein sequence ID" value="KAL3098917.1"/>
    <property type="molecule type" value="Genomic_DNA"/>
</dbReference>
<feature type="region of interest" description="Disordered" evidence="7">
    <location>
        <begin position="168"/>
        <end position="244"/>
    </location>
</feature>
<dbReference type="Gene3D" id="2.60.40.10">
    <property type="entry name" value="Immunoglobulins"/>
    <property type="match status" value="1"/>
</dbReference>
<sequence>MKRNGNSICSETKPPLLELTPKNALTFRGKLGHVGSVSLDIKNCEMCSVYFKVKSNANHFYSVRPNTGVIGAYGRVKVVIQLHDDSLAKLDEIEENKHKFLIMASIVSDASIGAEKFWKGKKDGMDGIYSSKMKTEVHKVCRWEGGKVVLSQQSSEENVPNPLLLEKEVVPNQQDSEETVPNPLSLEKEVVPNQQDSEETVPNPLSLEKEVVPNQQDSEETVPNPLSLEKEVVPNQQDSEETVPNPLLLEKEVVPNQQNSDLNSCAMESTHVSSANHFFAQYCAEMVETLLGKMSDKDAFHLRKEMNDVLTKYEAATIDDK</sequence>
<evidence type="ECO:0000313" key="10">
    <source>
        <dbReference type="Proteomes" id="UP001620626"/>
    </source>
</evidence>
<dbReference type="InterPro" id="IPR008962">
    <property type="entry name" value="PapD-like_sf"/>
</dbReference>
<protein>
    <recommendedName>
        <fullName evidence="6">Major sperm protein</fullName>
    </recommendedName>
</protein>
<comment type="caution">
    <text evidence="9">The sequence shown here is derived from an EMBL/GenBank/DDBJ whole genome shotgun (WGS) entry which is preliminary data.</text>
</comment>
<evidence type="ECO:0000313" key="9">
    <source>
        <dbReference type="EMBL" id="KAL3098917.1"/>
    </source>
</evidence>
<gene>
    <name evidence="9" type="ORF">niasHT_024672</name>
</gene>
<name>A0ABD2K7P8_9BILA</name>
<evidence type="ECO:0000256" key="5">
    <source>
        <dbReference type="ARBA" id="ARBA00023136"/>
    </source>
</evidence>
<dbReference type="PANTHER" id="PTHR10809">
    <property type="entry name" value="VESICLE-ASSOCIATED MEMBRANE PROTEIN-ASSOCIATED PROTEIN"/>
    <property type="match status" value="1"/>
</dbReference>
<dbReference type="InterPro" id="IPR013783">
    <property type="entry name" value="Ig-like_fold"/>
</dbReference>
<dbReference type="Pfam" id="PF00635">
    <property type="entry name" value="Motile_Sperm"/>
    <property type="match status" value="1"/>
</dbReference>
<evidence type="ECO:0000256" key="6">
    <source>
        <dbReference type="RuleBase" id="RU003425"/>
    </source>
</evidence>
<proteinExistence type="inferred from homology"/>
<keyword evidence="6" id="KW-0963">Cytoplasm</keyword>
<evidence type="ECO:0000256" key="1">
    <source>
        <dbReference type="ARBA" id="ARBA00004211"/>
    </source>
</evidence>
<dbReference type="AlphaFoldDB" id="A0ABD2K7P8"/>
<dbReference type="InterPro" id="IPR000535">
    <property type="entry name" value="MSP_dom"/>
</dbReference>
<dbReference type="SUPFAM" id="SSF49354">
    <property type="entry name" value="PapD-like"/>
    <property type="match status" value="1"/>
</dbReference>
<organism evidence="9 10">
    <name type="scientific">Heterodera trifolii</name>
    <dbReference type="NCBI Taxonomy" id="157864"/>
    <lineage>
        <taxon>Eukaryota</taxon>
        <taxon>Metazoa</taxon>
        <taxon>Ecdysozoa</taxon>
        <taxon>Nematoda</taxon>
        <taxon>Chromadorea</taxon>
        <taxon>Rhabditida</taxon>
        <taxon>Tylenchina</taxon>
        <taxon>Tylenchomorpha</taxon>
        <taxon>Tylenchoidea</taxon>
        <taxon>Heteroderidae</taxon>
        <taxon>Heteroderinae</taxon>
        <taxon>Heterodera</taxon>
    </lineage>
</organism>
<feature type="domain" description="MSP" evidence="8">
    <location>
        <begin position="16"/>
        <end position="136"/>
    </location>
</feature>
<evidence type="ECO:0000256" key="7">
    <source>
        <dbReference type="SAM" id="MobiDB-lite"/>
    </source>
</evidence>
<dbReference type="InterPro" id="IPR016763">
    <property type="entry name" value="VAP"/>
</dbReference>
<dbReference type="PROSITE" id="PS50202">
    <property type="entry name" value="MSP"/>
    <property type="match status" value="1"/>
</dbReference>